<dbReference type="EC" id="3.2.1.132" evidence="1"/>
<dbReference type="PROSITE" id="PS60000">
    <property type="entry name" value="CHITOSANASE_46_80"/>
    <property type="match status" value="1"/>
</dbReference>
<keyword evidence="1" id="KW-0378">Hydrolase</keyword>
<dbReference type="InterPro" id="IPR023099">
    <property type="entry name" value="Glyco_hydro_46_N"/>
</dbReference>
<reference evidence="5" key="1">
    <citation type="journal article" date="2019" name="Int. J. Syst. Evol. Microbiol.">
        <title>The Global Catalogue of Microorganisms (GCM) 10K type strain sequencing project: providing services to taxonomists for standard genome sequencing and annotation.</title>
        <authorList>
            <consortium name="The Broad Institute Genomics Platform"/>
            <consortium name="The Broad Institute Genome Sequencing Center for Infectious Disease"/>
            <person name="Wu L."/>
            <person name="Ma J."/>
        </authorList>
    </citation>
    <scope>NUCLEOTIDE SEQUENCE [LARGE SCALE GENOMIC DNA]</scope>
    <source>
        <strain evidence="5">JCM 10411</strain>
    </source>
</reference>
<dbReference type="Proteomes" id="UP001596180">
    <property type="component" value="Unassembled WGS sequence"/>
</dbReference>
<evidence type="ECO:0000256" key="2">
    <source>
        <dbReference type="SAM" id="MobiDB-lite"/>
    </source>
</evidence>
<evidence type="ECO:0000313" key="4">
    <source>
        <dbReference type="EMBL" id="MFC5852642.1"/>
    </source>
</evidence>
<evidence type="ECO:0000313" key="5">
    <source>
        <dbReference type="Proteomes" id="UP001596180"/>
    </source>
</evidence>
<keyword evidence="3" id="KW-0732">Signal</keyword>
<comment type="catalytic activity">
    <reaction evidence="1">
        <text>Endohydrolysis of beta-(1-&gt;4)-linkages between D-glucosamine residues in a partly acetylated chitosan.</text>
        <dbReference type="EC" id="3.2.1.132"/>
    </reaction>
</comment>
<dbReference type="CDD" id="cd00978">
    <property type="entry name" value="chitosanase_GH46"/>
    <property type="match status" value="1"/>
</dbReference>
<gene>
    <name evidence="4" type="ORF">ACFPZI_12610</name>
</gene>
<accession>A0ABW1DVG5</accession>
<feature type="signal peptide" evidence="3">
    <location>
        <begin position="1"/>
        <end position="17"/>
    </location>
</feature>
<keyword evidence="5" id="KW-1185">Reference proteome</keyword>
<dbReference type="InterPro" id="IPR000400">
    <property type="entry name" value="Glyco_hydro_46"/>
</dbReference>
<feature type="chain" id="PRO_5047146956" description="Chitosanase" evidence="3">
    <location>
        <begin position="18"/>
        <end position="301"/>
    </location>
</feature>
<name>A0ABW1DVG5_9ACTN</name>
<dbReference type="Gene3D" id="3.30.386.10">
    <property type="entry name" value="Chitosanase, subunit A, domain 2"/>
    <property type="match status" value="1"/>
</dbReference>
<comment type="subcellular location">
    <subcellularLocation>
        <location evidence="1">Secreted</location>
    </subcellularLocation>
</comment>
<keyword evidence="1" id="KW-0326">Glycosidase</keyword>
<dbReference type="Pfam" id="PF01374">
    <property type="entry name" value="Glyco_hydro_46"/>
    <property type="match status" value="1"/>
</dbReference>
<dbReference type="RefSeq" id="WP_381362302.1">
    <property type="nucleotide sequence ID" value="NZ_JBHSOA010000025.1"/>
</dbReference>
<feature type="compositionally biased region" description="Basic and acidic residues" evidence="2">
    <location>
        <begin position="42"/>
        <end position="53"/>
    </location>
</feature>
<dbReference type="Gene3D" id="1.20.141.10">
    <property type="entry name" value="Chitosanase, subunit A, domain 1"/>
    <property type="match status" value="1"/>
</dbReference>
<keyword evidence="1" id="KW-0964">Secreted</keyword>
<comment type="similarity">
    <text evidence="1">Belongs to the glycosyl hydrolase 46 family.</text>
</comment>
<comment type="caution">
    <text evidence="4">The sequence shown here is derived from an EMBL/GenBank/DDBJ whole genome shotgun (WGS) entry which is preliminary data.</text>
</comment>
<proteinExistence type="inferred from homology"/>
<evidence type="ECO:0000256" key="3">
    <source>
        <dbReference type="SAM" id="SignalP"/>
    </source>
</evidence>
<dbReference type="InterPro" id="IPR023346">
    <property type="entry name" value="Lysozyme-like_dom_sf"/>
</dbReference>
<sequence length="301" mass="32442">MKRSALLLAAVPVVATAVYMLMPAGPDGATAGNGPSVSASPDAREQAKERAESESAEDDALVASRPPGLADPAKKELAQQILASAENVTLRWRETYGSIEDAGDGDGYTAGIVGFTTGTHDLLTLVERYTRGHPDNGLAGYLPALREVDGTDSHEGLDPGFTAAWQVEARTPEFRAAQEAERDRVYFDPAVRVAKLDGLGTLGQFVYYDAMVRRGPDTGPDGFYGMREQAMRKARTPGQGGSEKAFLEAFLDVRRAAMLAKEPGADTSRVDTAQRRFLREGNLELTTPLTWQVHGETFRVP</sequence>
<dbReference type="SUPFAM" id="SSF53955">
    <property type="entry name" value="Lysozyme-like"/>
    <property type="match status" value="1"/>
</dbReference>
<dbReference type="PIRSF" id="PIRSF036551">
    <property type="entry name" value="Chitosanase"/>
    <property type="match status" value="1"/>
</dbReference>
<comment type="function">
    <text evidence="1">Aids in the defense against invading fungal pathogens by degrading their cell wall chitosan.</text>
</comment>
<evidence type="ECO:0000256" key="1">
    <source>
        <dbReference type="PIRNR" id="PIRNR036551"/>
    </source>
</evidence>
<protein>
    <recommendedName>
        <fullName evidence="1">Chitosanase</fullName>
        <ecNumber evidence="1">3.2.1.132</ecNumber>
    </recommendedName>
</protein>
<organism evidence="4 5">
    <name type="scientific">Streptomyces chlorus</name>
    <dbReference type="NCBI Taxonomy" id="887452"/>
    <lineage>
        <taxon>Bacteria</taxon>
        <taxon>Bacillati</taxon>
        <taxon>Actinomycetota</taxon>
        <taxon>Actinomycetes</taxon>
        <taxon>Kitasatosporales</taxon>
        <taxon>Streptomycetaceae</taxon>
        <taxon>Streptomyces</taxon>
    </lineage>
</organism>
<dbReference type="EMBL" id="JBHSOA010000025">
    <property type="protein sequence ID" value="MFC5852642.1"/>
    <property type="molecule type" value="Genomic_DNA"/>
</dbReference>
<feature type="region of interest" description="Disordered" evidence="2">
    <location>
        <begin position="31"/>
        <end position="72"/>
    </location>
</feature>